<keyword evidence="1 4" id="KW-0732">Signal</keyword>
<dbReference type="GO" id="GO:0030431">
    <property type="term" value="P:sleep"/>
    <property type="evidence" value="ECO:0007669"/>
    <property type="project" value="InterPro"/>
</dbReference>
<dbReference type="AlphaFoldDB" id="A9NQN4"/>
<feature type="signal peptide" evidence="4">
    <location>
        <begin position="1"/>
        <end position="26"/>
    </location>
</feature>
<keyword evidence="3" id="KW-1133">Transmembrane helix</keyword>
<keyword evidence="2" id="KW-0325">Glycoprotein</keyword>
<feature type="chain" id="PRO_5002741210" description="Protein sleepless" evidence="4">
    <location>
        <begin position="27"/>
        <end position="151"/>
    </location>
</feature>
<dbReference type="PANTHER" id="PTHR33562">
    <property type="entry name" value="ATILLA, ISOFORM B-RELATED-RELATED"/>
    <property type="match status" value="1"/>
</dbReference>
<reference evidence="5" key="1">
    <citation type="journal article" date="2008" name="BMC Genomics">
        <title>A conifer genomics resource of 200,000 spruce (Picea spp.) ESTs and 6,464 high-quality, sequence-finished full-length cDNAs for Sitka spruce (Picea sitchensis).</title>
        <authorList>
            <person name="Ralph S.G."/>
            <person name="Chun H.J."/>
            <person name="Kolosova N."/>
            <person name="Cooper D."/>
            <person name="Oddy C."/>
            <person name="Ritland C.E."/>
            <person name="Kirkpatrick R."/>
            <person name="Moore R."/>
            <person name="Barber S."/>
            <person name="Holt R.A."/>
            <person name="Jones S.J."/>
            <person name="Marra M.A."/>
            <person name="Douglas C.J."/>
            <person name="Ritland K."/>
            <person name="Bohlmann J."/>
        </authorList>
    </citation>
    <scope>NUCLEOTIDE SEQUENCE</scope>
    <source>
        <tissue evidence="5">Green portion of the leader tissue</tissue>
    </source>
</reference>
<dbReference type="Pfam" id="PF17064">
    <property type="entry name" value="QVR"/>
    <property type="match status" value="1"/>
</dbReference>
<evidence type="ECO:0000256" key="1">
    <source>
        <dbReference type="ARBA" id="ARBA00022729"/>
    </source>
</evidence>
<dbReference type="EMBL" id="EF083605">
    <property type="protein sequence ID" value="ABK22945.1"/>
    <property type="molecule type" value="mRNA"/>
</dbReference>
<dbReference type="InterPro" id="IPR031424">
    <property type="entry name" value="QVR-like"/>
</dbReference>
<keyword evidence="3" id="KW-0472">Membrane</keyword>
<sequence>MIIMASKCSKLVVTLVFLSLVYKSSAIYCYYCNSANNSACLDLNEMNDETRARIIPVVDCATSVMQPVAGDFFCRKIIQTIYNSRRENEVRVTRGCGWIRSDKPCYRADNSDHLETVCQCFHDHCNSGEMVSSETAVVLFLFFSGVLYLYR</sequence>
<evidence type="ECO:0000256" key="2">
    <source>
        <dbReference type="ARBA" id="ARBA00023180"/>
    </source>
</evidence>
<accession>A9NQN4</accession>
<evidence type="ECO:0000256" key="3">
    <source>
        <dbReference type="SAM" id="Phobius"/>
    </source>
</evidence>
<dbReference type="InterPro" id="IPR050975">
    <property type="entry name" value="Sleep_regulator"/>
</dbReference>
<feature type="transmembrane region" description="Helical" evidence="3">
    <location>
        <begin position="130"/>
        <end position="150"/>
    </location>
</feature>
<evidence type="ECO:0008006" key="6">
    <source>
        <dbReference type="Google" id="ProtNLM"/>
    </source>
</evidence>
<proteinExistence type="evidence at transcript level"/>
<name>A9NQN4_PICSI</name>
<dbReference type="PANTHER" id="PTHR33562:SF23">
    <property type="entry name" value="PROTEIN QUIVER"/>
    <property type="match status" value="1"/>
</dbReference>
<protein>
    <recommendedName>
        <fullName evidence="6">Protein sleepless</fullName>
    </recommendedName>
</protein>
<evidence type="ECO:0000313" key="5">
    <source>
        <dbReference type="EMBL" id="ABK22945.1"/>
    </source>
</evidence>
<organism evidence="5">
    <name type="scientific">Picea sitchensis</name>
    <name type="common">Sitka spruce</name>
    <name type="synonym">Pinus sitchensis</name>
    <dbReference type="NCBI Taxonomy" id="3332"/>
    <lineage>
        <taxon>Eukaryota</taxon>
        <taxon>Viridiplantae</taxon>
        <taxon>Streptophyta</taxon>
        <taxon>Embryophyta</taxon>
        <taxon>Tracheophyta</taxon>
        <taxon>Spermatophyta</taxon>
        <taxon>Pinopsida</taxon>
        <taxon>Pinidae</taxon>
        <taxon>Conifers I</taxon>
        <taxon>Pinales</taxon>
        <taxon>Pinaceae</taxon>
        <taxon>Picea</taxon>
    </lineage>
</organism>
<evidence type="ECO:0000256" key="4">
    <source>
        <dbReference type="SAM" id="SignalP"/>
    </source>
</evidence>
<keyword evidence="3" id="KW-0812">Transmembrane</keyword>